<comment type="caution">
    <text evidence="4">The sequence shown here is derived from an EMBL/GenBank/DDBJ whole genome shotgun (WGS) entry which is preliminary data.</text>
</comment>
<evidence type="ECO:0000256" key="2">
    <source>
        <dbReference type="SAM" id="Coils"/>
    </source>
</evidence>
<keyword evidence="5" id="KW-1185">Reference proteome</keyword>
<gene>
    <name evidence="4" type="ORF">Q8F55_005098</name>
</gene>
<feature type="region of interest" description="Disordered" evidence="3">
    <location>
        <begin position="74"/>
        <end position="99"/>
    </location>
</feature>
<keyword evidence="2" id="KW-0175">Coiled coil</keyword>
<feature type="compositionally biased region" description="Polar residues" evidence="3">
    <location>
        <begin position="26"/>
        <end position="45"/>
    </location>
</feature>
<sequence>MEGTTNHQTGGQHINTPIFPFASAFPVTTSSPDASTSESGYSPDQPQRDAPPVLKRWNTSPGSWLSTPISLLVKSPSPVEVSPPSSAGTNDMANQQDPLKGAFPVRCDDLAPVAQATPFLPGISGGIWSPPNKLGLVMEPETEKDDQIRALQKQIAQLTVEKSIIQAENARLVHEVHQLSTLIAERALGPTSPTSPTFDNQSYLPSFRDTLYQAAGHHPLDRHVGFQSVPNLTALQDPATHHPSQQTVDLILSGKLDYMRMDPRSEHDLIRPLVWTIAHQEPKNNTQAATLKIAANALGSRLGQPPSMPITHYVISVILEWAKPLCFTSNGNYLCQQLLDKGTTEDKINFIKVIENDVVPIANNKFGAHVLVKAVGVKELEGLISTALLKYGIYESMQTGARKVWRPYLCKCRSQNQTEIFDKIKETMEGRWADLAVSNENGSISVQQIFEGCANQDLIILEDISRVANNQFGHFAINKLLNFHEALIKPVSHAILTAYPPLATNHHGVQFVEFVISSNRILQRSNIVKYIESLCSQKDGRTPAIVTVANSSVGRGHLQSILRQVPPGERALMSRVHNTCRQFQTTLRNSQSGNELLRSLSIINTPARRV</sequence>
<dbReference type="EMBL" id="JBBXJM010000004">
    <property type="protein sequence ID" value="KAL1408292.1"/>
    <property type="molecule type" value="Genomic_DNA"/>
</dbReference>
<dbReference type="SMART" id="SM00025">
    <property type="entry name" value="Pumilio"/>
    <property type="match status" value="4"/>
</dbReference>
<evidence type="ECO:0000256" key="1">
    <source>
        <dbReference type="ARBA" id="ARBA00022737"/>
    </source>
</evidence>
<evidence type="ECO:0000313" key="5">
    <source>
        <dbReference type="Proteomes" id="UP001565368"/>
    </source>
</evidence>
<dbReference type="Gene3D" id="1.25.10.10">
    <property type="entry name" value="Leucine-rich Repeat Variant"/>
    <property type="match status" value="1"/>
</dbReference>
<dbReference type="GeneID" id="95986141"/>
<proteinExistence type="predicted"/>
<evidence type="ECO:0000256" key="3">
    <source>
        <dbReference type="SAM" id="MobiDB-lite"/>
    </source>
</evidence>
<dbReference type="RefSeq" id="XP_069208236.1">
    <property type="nucleotide sequence ID" value="XM_069353594.1"/>
</dbReference>
<protein>
    <recommendedName>
        <fullName evidence="6">PUM-HD domain-containing protein</fullName>
    </recommendedName>
</protein>
<dbReference type="Proteomes" id="UP001565368">
    <property type="component" value="Unassembled WGS sequence"/>
</dbReference>
<name>A0ABR3Q1F7_9TREE</name>
<dbReference type="InterPro" id="IPR011989">
    <property type="entry name" value="ARM-like"/>
</dbReference>
<organism evidence="4 5">
    <name type="scientific">Vanrija albida</name>
    <dbReference type="NCBI Taxonomy" id="181172"/>
    <lineage>
        <taxon>Eukaryota</taxon>
        <taxon>Fungi</taxon>
        <taxon>Dikarya</taxon>
        <taxon>Basidiomycota</taxon>
        <taxon>Agaricomycotina</taxon>
        <taxon>Tremellomycetes</taxon>
        <taxon>Trichosporonales</taxon>
        <taxon>Trichosporonaceae</taxon>
        <taxon>Vanrija</taxon>
    </lineage>
</organism>
<feature type="coiled-coil region" evidence="2">
    <location>
        <begin position="141"/>
        <end position="168"/>
    </location>
</feature>
<evidence type="ECO:0008006" key="6">
    <source>
        <dbReference type="Google" id="ProtNLM"/>
    </source>
</evidence>
<evidence type="ECO:0000313" key="4">
    <source>
        <dbReference type="EMBL" id="KAL1408292.1"/>
    </source>
</evidence>
<dbReference type="PANTHER" id="PTHR12537">
    <property type="entry name" value="RNA BINDING PROTEIN PUMILIO-RELATED"/>
    <property type="match status" value="1"/>
</dbReference>
<keyword evidence="1" id="KW-0677">Repeat</keyword>
<reference evidence="4 5" key="1">
    <citation type="submission" date="2023-08" db="EMBL/GenBank/DDBJ databases">
        <title>Annotated Genome Sequence of Vanrija albida AlHP1.</title>
        <authorList>
            <person name="Herzog R."/>
        </authorList>
    </citation>
    <scope>NUCLEOTIDE SEQUENCE [LARGE SCALE GENOMIC DNA]</scope>
    <source>
        <strain evidence="4 5">AlHP1</strain>
    </source>
</reference>
<feature type="region of interest" description="Disordered" evidence="3">
    <location>
        <begin position="23"/>
        <end position="59"/>
    </location>
</feature>
<dbReference type="InterPro" id="IPR016024">
    <property type="entry name" value="ARM-type_fold"/>
</dbReference>
<feature type="compositionally biased region" description="Low complexity" evidence="3">
    <location>
        <begin position="74"/>
        <end position="86"/>
    </location>
</feature>
<dbReference type="InterPro" id="IPR001313">
    <property type="entry name" value="Pumilio_RNA-bd_rpt"/>
</dbReference>
<feature type="compositionally biased region" description="Polar residues" evidence="3">
    <location>
        <begin position="87"/>
        <end position="97"/>
    </location>
</feature>
<dbReference type="SUPFAM" id="SSF48371">
    <property type="entry name" value="ARM repeat"/>
    <property type="match status" value="1"/>
</dbReference>
<accession>A0ABR3Q1F7</accession>